<dbReference type="AlphaFoldDB" id="A5G9R1"/>
<dbReference type="Gene3D" id="3.30.70.260">
    <property type="match status" value="2"/>
</dbReference>
<gene>
    <name evidence="2" type="ordered locus">Gura_4386</name>
</gene>
<dbReference type="Proteomes" id="UP000006695">
    <property type="component" value="Chromosome"/>
</dbReference>
<dbReference type="OrthoDB" id="12860at2"/>
<evidence type="ECO:0000313" key="3">
    <source>
        <dbReference type="Proteomes" id="UP000006695"/>
    </source>
</evidence>
<evidence type="ECO:0000259" key="1">
    <source>
        <dbReference type="PROSITE" id="PS51671"/>
    </source>
</evidence>
<dbReference type="InterPro" id="IPR045865">
    <property type="entry name" value="ACT-like_dom_sf"/>
</dbReference>
<dbReference type="InterPro" id="IPR002912">
    <property type="entry name" value="ACT_dom"/>
</dbReference>
<sequence>MSECRKENLAHFAVTVISKDRPGIVADISEVLFRLGCNLEDSSCTMLGGDFAMILIISHEKPFTKARLGDEFKLLHERTGLTVSVRALSEAEICPVKEEGELCLISVYGSDQPGIVYRVTKELAERKINIADLNTKLIGTKEEPVYVLMLEAALPDGMSVDDTAAVLEKLKKELSVEISVRVITPVSL</sequence>
<reference evidence="2 3" key="1">
    <citation type="submission" date="2007-05" db="EMBL/GenBank/DDBJ databases">
        <title>Complete sequence of Geobacter uraniireducens Rf4.</title>
        <authorList>
            <consortium name="US DOE Joint Genome Institute"/>
            <person name="Copeland A."/>
            <person name="Lucas S."/>
            <person name="Lapidus A."/>
            <person name="Barry K."/>
            <person name="Detter J.C."/>
            <person name="Glavina del Rio T."/>
            <person name="Hammon N."/>
            <person name="Israni S."/>
            <person name="Dalin E."/>
            <person name="Tice H."/>
            <person name="Pitluck S."/>
            <person name="Chertkov O."/>
            <person name="Brettin T."/>
            <person name="Bruce D."/>
            <person name="Han C."/>
            <person name="Schmutz J."/>
            <person name="Larimer F."/>
            <person name="Land M."/>
            <person name="Hauser L."/>
            <person name="Kyrpides N."/>
            <person name="Mikhailova N."/>
            <person name="Shelobolina E."/>
            <person name="Aklujkar M."/>
            <person name="Lovley D."/>
            <person name="Richardson P."/>
        </authorList>
    </citation>
    <scope>NUCLEOTIDE SEQUENCE [LARGE SCALE GENOMIC DNA]</scope>
    <source>
        <strain evidence="3">ATCC BAA-1134 / JCM 13001 / Rf4</strain>
    </source>
</reference>
<dbReference type="InterPro" id="IPR050990">
    <property type="entry name" value="UPF0237/GcvR_regulator"/>
</dbReference>
<accession>A5G9R1</accession>
<organism evidence="2 3">
    <name type="scientific">Geotalea uraniireducens (strain Rf4)</name>
    <name type="common">Geobacter uraniireducens</name>
    <dbReference type="NCBI Taxonomy" id="351605"/>
    <lineage>
        <taxon>Bacteria</taxon>
        <taxon>Pseudomonadati</taxon>
        <taxon>Thermodesulfobacteriota</taxon>
        <taxon>Desulfuromonadia</taxon>
        <taxon>Geobacterales</taxon>
        <taxon>Geobacteraceae</taxon>
        <taxon>Geotalea</taxon>
    </lineage>
</organism>
<evidence type="ECO:0000313" key="2">
    <source>
        <dbReference type="EMBL" id="ABQ28529.1"/>
    </source>
</evidence>
<name>A5G9R1_GEOUR</name>
<dbReference type="RefSeq" id="WP_011941155.1">
    <property type="nucleotide sequence ID" value="NC_009483.1"/>
</dbReference>
<dbReference type="HOGENOM" id="CLU_095322_1_1_7"/>
<dbReference type="PROSITE" id="PS51671">
    <property type="entry name" value="ACT"/>
    <property type="match status" value="2"/>
</dbReference>
<protein>
    <submittedName>
        <fullName evidence="2">Amino acid-binding ACT domain protein</fullName>
    </submittedName>
</protein>
<dbReference type="SUPFAM" id="SSF55021">
    <property type="entry name" value="ACT-like"/>
    <property type="match status" value="2"/>
</dbReference>
<dbReference type="EMBL" id="CP000698">
    <property type="protein sequence ID" value="ABQ28529.1"/>
    <property type="molecule type" value="Genomic_DNA"/>
</dbReference>
<keyword evidence="3" id="KW-1185">Reference proteome</keyword>
<feature type="domain" description="ACT" evidence="1">
    <location>
        <begin position="13"/>
        <end position="90"/>
    </location>
</feature>
<proteinExistence type="predicted"/>
<dbReference type="PANTHER" id="PTHR34875:SF6">
    <property type="entry name" value="UPF0237 PROTEIN MJ1558"/>
    <property type="match status" value="1"/>
</dbReference>
<feature type="domain" description="ACT" evidence="1">
    <location>
        <begin position="104"/>
        <end position="185"/>
    </location>
</feature>
<dbReference type="PANTHER" id="PTHR34875">
    <property type="entry name" value="UPF0237 PROTEIN MJ1558"/>
    <property type="match status" value="1"/>
</dbReference>
<dbReference type="KEGG" id="gur:Gura_4386"/>
<dbReference type="STRING" id="351605.Gura_4386"/>
<dbReference type="Pfam" id="PF13740">
    <property type="entry name" value="ACT_6"/>
    <property type="match status" value="2"/>
</dbReference>